<name>A0A2H0X925_UNCKA</name>
<sequence length="259" mass="29242">MSKRFYFIALSFISAFGLIVVSSVSLSIRGYLAVLLSLVSSLLLLAVFRLKIGKFSSKNILSLFGPTLLLPLGFGLIFVHFPNFSVFFRLLVYIFYLISYYFSILIGNILFVVSEEGEKIPLLRAAQAASYVISTGTLFLLLTALYKTDTYFIFQSLGVFVAGFILSFQVLSLTKYLGSKMFEKISEGSFLFSILLFESSLSFSFIPLKSFSRALVISGFFYLFIGIYQNFLAKSLNRKVLFEYLGVILLIFFAVFFLE</sequence>
<feature type="transmembrane region" description="Helical" evidence="1">
    <location>
        <begin position="93"/>
        <end position="113"/>
    </location>
</feature>
<feature type="transmembrane region" description="Helical" evidence="1">
    <location>
        <begin position="214"/>
        <end position="233"/>
    </location>
</feature>
<evidence type="ECO:0000313" key="3">
    <source>
        <dbReference type="Proteomes" id="UP000231098"/>
    </source>
</evidence>
<keyword evidence="1" id="KW-1133">Transmembrane helix</keyword>
<gene>
    <name evidence="2" type="ORF">COT51_02800</name>
</gene>
<dbReference type="EMBL" id="PEYV01000049">
    <property type="protein sequence ID" value="PIS21433.1"/>
    <property type="molecule type" value="Genomic_DNA"/>
</dbReference>
<feature type="transmembrane region" description="Helical" evidence="1">
    <location>
        <begin position="30"/>
        <end position="48"/>
    </location>
</feature>
<evidence type="ECO:0000313" key="2">
    <source>
        <dbReference type="EMBL" id="PIS21433.1"/>
    </source>
</evidence>
<keyword evidence="1" id="KW-0472">Membrane</keyword>
<feature type="transmembrane region" description="Helical" evidence="1">
    <location>
        <begin position="189"/>
        <end position="208"/>
    </location>
</feature>
<dbReference type="Proteomes" id="UP000231098">
    <property type="component" value="Unassembled WGS sequence"/>
</dbReference>
<dbReference type="AlphaFoldDB" id="A0A2H0X925"/>
<protein>
    <submittedName>
        <fullName evidence="2">Uncharacterized protein</fullName>
    </submittedName>
</protein>
<organism evidence="2 3">
    <name type="scientific">candidate division WWE3 bacterium CG08_land_8_20_14_0_20_41_15</name>
    <dbReference type="NCBI Taxonomy" id="1975086"/>
    <lineage>
        <taxon>Bacteria</taxon>
        <taxon>Katanobacteria</taxon>
    </lineage>
</organism>
<evidence type="ECO:0000256" key="1">
    <source>
        <dbReference type="SAM" id="Phobius"/>
    </source>
</evidence>
<accession>A0A2H0X925</accession>
<reference evidence="3" key="1">
    <citation type="submission" date="2017-09" db="EMBL/GenBank/DDBJ databases">
        <title>Depth-based differentiation of microbial function through sediment-hosted aquifers and enrichment of novel symbionts in the deep terrestrial subsurface.</title>
        <authorList>
            <person name="Probst A.J."/>
            <person name="Ladd B."/>
            <person name="Jarett J.K."/>
            <person name="Geller-Mcgrath D.E."/>
            <person name="Sieber C.M.K."/>
            <person name="Emerson J.B."/>
            <person name="Anantharaman K."/>
            <person name="Thomas B.C."/>
            <person name="Malmstrom R."/>
            <person name="Stieglmeier M."/>
            <person name="Klingl A."/>
            <person name="Woyke T."/>
            <person name="Ryan C.M."/>
            <person name="Banfield J.F."/>
        </authorList>
    </citation>
    <scope>NUCLEOTIDE SEQUENCE [LARGE SCALE GENOMIC DNA]</scope>
</reference>
<feature type="transmembrane region" description="Helical" evidence="1">
    <location>
        <begin position="60"/>
        <end position="81"/>
    </location>
</feature>
<keyword evidence="1" id="KW-0812">Transmembrane</keyword>
<feature type="transmembrane region" description="Helical" evidence="1">
    <location>
        <begin position="5"/>
        <end position="24"/>
    </location>
</feature>
<comment type="caution">
    <text evidence="2">The sequence shown here is derived from an EMBL/GenBank/DDBJ whole genome shotgun (WGS) entry which is preliminary data.</text>
</comment>
<proteinExistence type="predicted"/>
<feature type="transmembrane region" description="Helical" evidence="1">
    <location>
        <begin position="125"/>
        <end position="146"/>
    </location>
</feature>
<feature type="transmembrane region" description="Helical" evidence="1">
    <location>
        <begin position="240"/>
        <end position="258"/>
    </location>
</feature>
<feature type="transmembrane region" description="Helical" evidence="1">
    <location>
        <begin position="152"/>
        <end position="177"/>
    </location>
</feature>